<evidence type="ECO:0000259" key="3">
    <source>
        <dbReference type="Pfam" id="PF02826"/>
    </source>
</evidence>
<dbReference type="Gene3D" id="3.40.50.720">
    <property type="entry name" value="NAD(P)-binding Rossmann-like Domain"/>
    <property type="match status" value="2"/>
</dbReference>
<reference evidence="4 5" key="1">
    <citation type="submission" date="2018-01" db="EMBL/GenBank/DDBJ databases">
        <title>Draft genome sequence of Sphaerisporangium sp. 7K107.</title>
        <authorList>
            <person name="Sahin N."/>
            <person name="Saygin H."/>
            <person name="Ay H."/>
        </authorList>
    </citation>
    <scope>NUCLEOTIDE SEQUENCE [LARGE SCALE GENOMIC DNA]</scope>
    <source>
        <strain evidence="4 5">7K107</strain>
    </source>
</reference>
<dbReference type="RefSeq" id="WP_111170333.1">
    <property type="nucleotide sequence ID" value="NZ_POUA01000273.1"/>
</dbReference>
<dbReference type="CDD" id="cd05300">
    <property type="entry name" value="2-Hacid_dh_1"/>
    <property type="match status" value="1"/>
</dbReference>
<dbReference type="SUPFAM" id="SSF52283">
    <property type="entry name" value="Formate/glycerate dehydrogenase catalytic domain-like"/>
    <property type="match status" value="1"/>
</dbReference>
<comment type="caution">
    <text evidence="4">The sequence shown here is derived from an EMBL/GenBank/DDBJ whole genome shotgun (WGS) entry which is preliminary data.</text>
</comment>
<keyword evidence="1" id="KW-0560">Oxidoreductase</keyword>
<keyword evidence="2" id="KW-0520">NAD</keyword>
<dbReference type="SUPFAM" id="SSF51735">
    <property type="entry name" value="NAD(P)-binding Rossmann-fold domains"/>
    <property type="match status" value="1"/>
</dbReference>
<dbReference type="GO" id="GO:0051287">
    <property type="term" value="F:NAD binding"/>
    <property type="evidence" value="ECO:0007669"/>
    <property type="project" value="InterPro"/>
</dbReference>
<evidence type="ECO:0000313" key="4">
    <source>
        <dbReference type="EMBL" id="PZG35299.1"/>
    </source>
</evidence>
<gene>
    <name evidence="4" type="ORF">C1I98_27575</name>
</gene>
<name>A0A2W2FYU2_9ACTN</name>
<dbReference type="EMBL" id="POUA01000273">
    <property type="protein sequence ID" value="PZG35299.1"/>
    <property type="molecule type" value="Genomic_DNA"/>
</dbReference>
<dbReference type="Pfam" id="PF02826">
    <property type="entry name" value="2-Hacid_dh_C"/>
    <property type="match status" value="1"/>
</dbReference>
<dbReference type="InterPro" id="IPR006140">
    <property type="entry name" value="D-isomer_DH_NAD-bd"/>
</dbReference>
<protein>
    <submittedName>
        <fullName evidence="4">Hydroxyacid dehydrogenase</fullName>
    </submittedName>
</protein>
<dbReference type="PANTHER" id="PTHR43333:SF1">
    <property type="entry name" value="D-ISOMER SPECIFIC 2-HYDROXYACID DEHYDROGENASE NAD-BINDING DOMAIN-CONTAINING PROTEIN"/>
    <property type="match status" value="1"/>
</dbReference>
<dbReference type="InterPro" id="IPR036291">
    <property type="entry name" value="NAD(P)-bd_dom_sf"/>
</dbReference>
<organism evidence="4 5">
    <name type="scientific">Spongiactinospora gelatinilytica</name>
    <dbReference type="NCBI Taxonomy" id="2666298"/>
    <lineage>
        <taxon>Bacteria</taxon>
        <taxon>Bacillati</taxon>
        <taxon>Actinomycetota</taxon>
        <taxon>Actinomycetes</taxon>
        <taxon>Streptosporangiales</taxon>
        <taxon>Streptosporangiaceae</taxon>
        <taxon>Spongiactinospora</taxon>
    </lineage>
</organism>
<dbReference type="AlphaFoldDB" id="A0A2W2FYU2"/>
<keyword evidence="5" id="KW-1185">Reference proteome</keyword>
<dbReference type="PANTHER" id="PTHR43333">
    <property type="entry name" value="2-HACID_DH_C DOMAIN-CONTAINING PROTEIN"/>
    <property type="match status" value="1"/>
</dbReference>
<proteinExistence type="predicted"/>
<sequence length="322" mass="35031">MSAPHVLLSENLSEMAPWLHEHHPGGRFTVVPDAGPLPADCLDAEVILRSAMNEDLFDDILRAAGKLRWVQITAAGFDWIGGEPLRRRLAEGLVLTRSAHSYSVPIGEYVIGAALMHSRGFPALRAAQERREWVNTVATDFIGSTMLVFGTGSIGWEVAWRAGALGATVLGVNRTGAPARGFTRVTPVARCLEVLPEADWVVLAMPLTPENRYLIRAEHFAAMKPSAVLVNVGRGALVAEEDLVAALTGGRIAGAVIDVFEEEPLPAASRLWELPRTTLTPHTSFRASGNLRRLYADFCANYDRFLAGEALEGTMRRPELGY</sequence>
<evidence type="ECO:0000256" key="1">
    <source>
        <dbReference type="ARBA" id="ARBA00023002"/>
    </source>
</evidence>
<accession>A0A2W2FYU2</accession>
<dbReference type="GO" id="GO:0016491">
    <property type="term" value="F:oxidoreductase activity"/>
    <property type="evidence" value="ECO:0007669"/>
    <property type="project" value="UniProtKB-KW"/>
</dbReference>
<feature type="domain" description="D-isomer specific 2-hydroxyacid dehydrogenase NAD-binding" evidence="3">
    <location>
        <begin position="112"/>
        <end position="284"/>
    </location>
</feature>
<evidence type="ECO:0000256" key="2">
    <source>
        <dbReference type="ARBA" id="ARBA00023027"/>
    </source>
</evidence>
<evidence type="ECO:0000313" key="5">
    <source>
        <dbReference type="Proteomes" id="UP000248544"/>
    </source>
</evidence>
<dbReference type="Proteomes" id="UP000248544">
    <property type="component" value="Unassembled WGS sequence"/>
</dbReference>